<comment type="caution">
    <text evidence="1">The sequence shown here is derived from an EMBL/GenBank/DDBJ whole genome shotgun (WGS) entry which is preliminary data.</text>
</comment>
<dbReference type="Gene3D" id="3.40.50.1010">
    <property type="entry name" value="5'-nuclease"/>
    <property type="match status" value="1"/>
</dbReference>
<dbReference type="Proteomes" id="UP000068164">
    <property type="component" value="Unassembled WGS sequence"/>
</dbReference>
<dbReference type="EMBL" id="LNCD01000086">
    <property type="protein sequence ID" value="KWV50079.1"/>
    <property type="molecule type" value="Genomic_DNA"/>
</dbReference>
<evidence type="ECO:0008006" key="3">
    <source>
        <dbReference type="Google" id="ProtNLM"/>
    </source>
</evidence>
<protein>
    <recommendedName>
        <fullName evidence="3">PIN domain-containing protein</fullName>
    </recommendedName>
</protein>
<evidence type="ECO:0000313" key="1">
    <source>
        <dbReference type="EMBL" id="KWV50079.1"/>
    </source>
</evidence>
<organism evidence="1 2">
    <name type="scientific">Rhizobium altiplani</name>
    <dbReference type="NCBI Taxonomy" id="1864509"/>
    <lineage>
        <taxon>Bacteria</taxon>
        <taxon>Pseudomonadati</taxon>
        <taxon>Pseudomonadota</taxon>
        <taxon>Alphaproteobacteria</taxon>
        <taxon>Hyphomicrobiales</taxon>
        <taxon>Rhizobiaceae</taxon>
        <taxon>Rhizobium/Agrobacterium group</taxon>
        <taxon>Rhizobium</taxon>
    </lineage>
</organism>
<keyword evidence="2" id="KW-1185">Reference proteome</keyword>
<reference evidence="1 2" key="1">
    <citation type="submission" date="2015-11" db="EMBL/GenBank/DDBJ databases">
        <title>Draft Genome Sequence of the Strain BR 10423 (Rhizobium sp.) isolated from nodules of Mimosa pudica.</title>
        <authorList>
            <person name="Barauna A.C."/>
            <person name="Zilli J.E."/>
            <person name="Simoes-Araujo J.L."/>
            <person name="Reis V.M."/>
            <person name="James E.K."/>
            <person name="Reis F.B.Jr."/>
            <person name="Rouws L.F."/>
            <person name="Passos S.R."/>
            <person name="Gois S.R."/>
        </authorList>
    </citation>
    <scope>NUCLEOTIDE SEQUENCE [LARGE SCALE GENOMIC DNA]</scope>
    <source>
        <strain evidence="1 2">BR10423</strain>
    </source>
</reference>
<proteinExistence type="predicted"/>
<dbReference type="AlphaFoldDB" id="A0A109JJQ2"/>
<sequence length="136" mass="14939">MKKRFAIAADAALLLAKNAAEVPDSHALVAPTLLRSQVLARLYSAVRNGDLDKREADDQLDYLRGLRIRLLGDRVLQRYAWNIASKLEWTNTYCAEYIAVAQLQADALVTLDPDLAAAAQSFVRVASVEDLLATIA</sequence>
<gene>
    <name evidence="1" type="ORF">AS026_09765</name>
</gene>
<name>A0A109JJQ2_9HYPH</name>
<dbReference type="RefSeq" id="WP_018116568.1">
    <property type="nucleotide sequence ID" value="NZ_JBBNAS010000167.1"/>
</dbReference>
<evidence type="ECO:0000313" key="2">
    <source>
        <dbReference type="Proteomes" id="UP000068164"/>
    </source>
</evidence>
<accession>A0A109JJQ2</accession>
<dbReference type="OrthoDB" id="8370557at2"/>